<accession>A0ABP6DQ73</accession>
<feature type="region of interest" description="Disordered" evidence="1">
    <location>
        <begin position="1"/>
        <end position="46"/>
    </location>
</feature>
<feature type="compositionally biased region" description="Low complexity" evidence="1">
    <location>
        <begin position="120"/>
        <end position="139"/>
    </location>
</feature>
<feature type="region of interest" description="Disordered" evidence="1">
    <location>
        <begin position="101"/>
        <end position="143"/>
    </location>
</feature>
<evidence type="ECO:0000313" key="2">
    <source>
        <dbReference type="EMBL" id="GAA2649365.1"/>
    </source>
</evidence>
<reference evidence="3" key="1">
    <citation type="journal article" date="2019" name="Int. J. Syst. Evol. Microbiol.">
        <title>The Global Catalogue of Microorganisms (GCM) 10K type strain sequencing project: providing services to taxonomists for standard genome sequencing and annotation.</title>
        <authorList>
            <consortium name="The Broad Institute Genomics Platform"/>
            <consortium name="The Broad Institute Genome Sequencing Center for Infectious Disease"/>
            <person name="Wu L."/>
            <person name="Ma J."/>
        </authorList>
    </citation>
    <scope>NUCLEOTIDE SEQUENCE [LARGE SCALE GENOMIC DNA]</scope>
    <source>
        <strain evidence="3">JCM 6835</strain>
    </source>
</reference>
<evidence type="ECO:0000256" key="1">
    <source>
        <dbReference type="SAM" id="MobiDB-lite"/>
    </source>
</evidence>
<dbReference type="RefSeq" id="WP_346144362.1">
    <property type="nucleotide sequence ID" value="NZ_BAAATE010000003.1"/>
</dbReference>
<sequence>MAFLSRLFKRGSGDPLAERDRERDDAHRQGLKDARELPLPHFTDPDCEPAFLSEVRARARERIARVDQGLAARRTDLLRQVGEARETVFRETGRADLYPEARPDAREVRGSPGTSPNGRAASAAPATEEGASPAPAGRAGAEEDPFISIAEARWRRAERARESALREASDRIHRARSRIEQLAREWDGVLVERNHEVETVHAWAQQVIAAYRRGVMGAHPRREEIPSLWKGEVVAMDSSAEGVTSLSSREEIGGLLEEVEHRIEIWHSQVREVLELSRGRSRQELLPGVSEGDRRNAPESAPGLTATWREAGAHETGEGSGSPGADAGRNPAYADEDAGLPGTAQDGGPREAGIFPEAGRTADPSRADTDGRQPGEPSNADTSGRQPGAGETAGER</sequence>
<feature type="region of interest" description="Disordered" evidence="1">
    <location>
        <begin position="312"/>
        <end position="396"/>
    </location>
</feature>
<gene>
    <name evidence="2" type="ORF">GCM10010412_014450</name>
</gene>
<proteinExistence type="predicted"/>
<name>A0ABP6DQ73_9ACTN</name>
<organism evidence="2 3">
    <name type="scientific">Nonomuraea recticatena</name>
    <dbReference type="NCBI Taxonomy" id="46178"/>
    <lineage>
        <taxon>Bacteria</taxon>
        <taxon>Bacillati</taxon>
        <taxon>Actinomycetota</taxon>
        <taxon>Actinomycetes</taxon>
        <taxon>Streptosporangiales</taxon>
        <taxon>Streptosporangiaceae</taxon>
        <taxon>Nonomuraea</taxon>
    </lineage>
</organism>
<dbReference type="Proteomes" id="UP001501666">
    <property type="component" value="Unassembled WGS sequence"/>
</dbReference>
<feature type="compositionally biased region" description="Basic and acidic residues" evidence="1">
    <location>
        <begin position="363"/>
        <end position="373"/>
    </location>
</feature>
<feature type="compositionally biased region" description="Basic and acidic residues" evidence="1">
    <location>
        <begin position="16"/>
        <end position="38"/>
    </location>
</feature>
<dbReference type="EMBL" id="BAAATE010000003">
    <property type="protein sequence ID" value="GAA2649365.1"/>
    <property type="molecule type" value="Genomic_DNA"/>
</dbReference>
<protein>
    <submittedName>
        <fullName evidence="2">Uncharacterized protein</fullName>
    </submittedName>
</protein>
<evidence type="ECO:0000313" key="3">
    <source>
        <dbReference type="Proteomes" id="UP001501666"/>
    </source>
</evidence>
<keyword evidence="3" id="KW-1185">Reference proteome</keyword>
<comment type="caution">
    <text evidence="2">The sequence shown here is derived from an EMBL/GenBank/DDBJ whole genome shotgun (WGS) entry which is preliminary data.</text>
</comment>